<evidence type="ECO:0000313" key="3">
    <source>
        <dbReference type="EMBL" id="PCH42039.1"/>
    </source>
</evidence>
<feature type="domain" description="DUF6533" evidence="2">
    <location>
        <begin position="6"/>
        <end position="41"/>
    </location>
</feature>
<dbReference type="InterPro" id="IPR045340">
    <property type="entry name" value="DUF6533"/>
</dbReference>
<proteinExistence type="predicted"/>
<keyword evidence="4" id="KW-1185">Reference proteome</keyword>
<dbReference type="Proteomes" id="UP000218811">
    <property type="component" value="Unassembled WGS sequence"/>
</dbReference>
<sequence>MLSLGIALVVYDSVLMLSKEKELIWSKRSGSVIFFVLNRIVAASYCTVKALAVTSFGNSGIGFLSSVRVYAVRGGRMRLAIFTLLLGLAPVLEDILGYYHDYVGGAVTLSELNAETIIIMWRCLPIASDFIVSLSTWHACAGEYRDRAFHCHENITLPTLLLRDGEASPYSKAVATHETRIQGLVISCKRDGVLDVSRLTRFSVMSVASSHLILGIRYAGQLRSLGAASQDSTQLMSFVRNDDPLCIEEEDRMPPHSGSTTNEPATVGENEHREGRVEASVSEDCVDEIDERLFGDVDGDAALT</sequence>
<dbReference type="EMBL" id="KB468124">
    <property type="protein sequence ID" value="PCH42039.1"/>
    <property type="molecule type" value="Genomic_DNA"/>
</dbReference>
<evidence type="ECO:0000313" key="4">
    <source>
        <dbReference type="Proteomes" id="UP000218811"/>
    </source>
</evidence>
<evidence type="ECO:0000256" key="1">
    <source>
        <dbReference type="SAM" id="MobiDB-lite"/>
    </source>
</evidence>
<name>A0A2H3JT33_WOLCO</name>
<dbReference type="AlphaFoldDB" id="A0A2H3JT33"/>
<organism evidence="3 4">
    <name type="scientific">Wolfiporia cocos (strain MD-104)</name>
    <name type="common">Brown rot fungus</name>
    <dbReference type="NCBI Taxonomy" id="742152"/>
    <lineage>
        <taxon>Eukaryota</taxon>
        <taxon>Fungi</taxon>
        <taxon>Dikarya</taxon>
        <taxon>Basidiomycota</taxon>
        <taxon>Agaricomycotina</taxon>
        <taxon>Agaricomycetes</taxon>
        <taxon>Polyporales</taxon>
        <taxon>Phaeolaceae</taxon>
        <taxon>Wolfiporia</taxon>
    </lineage>
</organism>
<feature type="region of interest" description="Disordered" evidence="1">
    <location>
        <begin position="248"/>
        <end position="283"/>
    </location>
</feature>
<reference evidence="3 4" key="1">
    <citation type="journal article" date="2012" name="Science">
        <title>The Paleozoic origin of enzymatic lignin decomposition reconstructed from 31 fungal genomes.</title>
        <authorList>
            <person name="Floudas D."/>
            <person name="Binder M."/>
            <person name="Riley R."/>
            <person name="Barry K."/>
            <person name="Blanchette R.A."/>
            <person name="Henrissat B."/>
            <person name="Martinez A.T."/>
            <person name="Otillar R."/>
            <person name="Spatafora J.W."/>
            <person name="Yadav J.S."/>
            <person name="Aerts A."/>
            <person name="Benoit I."/>
            <person name="Boyd A."/>
            <person name="Carlson A."/>
            <person name="Copeland A."/>
            <person name="Coutinho P.M."/>
            <person name="de Vries R.P."/>
            <person name="Ferreira P."/>
            <person name="Findley K."/>
            <person name="Foster B."/>
            <person name="Gaskell J."/>
            <person name="Glotzer D."/>
            <person name="Gorecki P."/>
            <person name="Heitman J."/>
            <person name="Hesse C."/>
            <person name="Hori C."/>
            <person name="Igarashi K."/>
            <person name="Jurgens J.A."/>
            <person name="Kallen N."/>
            <person name="Kersten P."/>
            <person name="Kohler A."/>
            <person name="Kuees U."/>
            <person name="Kumar T.K.A."/>
            <person name="Kuo A."/>
            <person name="LaButti K."/>
            <person name="Larrondo L.F."/>
            <person name="Lindquist E."/>
            <person name="Ling A."/>
            <person name="Lombard V."/>
            <person name="Lucas S."/>
            <person name="Lundell T."/>
            <person name="Martin R."/>
            <person name="McLaughlin D.J."/>
            <person name="Morgenstern I."/>
            <person name="Morin E."/>
            <person name="Murat C."/>
            <person name="Nagy L.G."/>
            <person name="Nolan M."/>
            <person name="Ohm R.A."/>
            <person name="Patyshakuliyeva A."/>
            <person name="Rokas A."/>
            <person name="Ruiz-Duenas F.J."/>
            <person name="Sabat G."/>
            <person name="Salamov A."/>
            <person name="Samejima M."/>
            <person name="Schmutz J."/>
            <person name="Slot J.C."/>
            <person name="St John F."/>
            <person name="Stenlid J."/>
            <person name="Sun H."/>
            <person name="Sun S."/>
            <person name="Syed K."/>
            <person name="Tsang A."/>
            <person name="Wiebenga A."/>
            <person name="Young D."/>
            <person name="Pisabarro A."/>
            <person name="Eastwood D.C."/>
            <person name="Martin F."/>
            <person name="Cullen D."/>
            <person name="Grigoriev I.V."/>
            <person name="Hibbett D.S."/>
        </authorList>
    </citation>
    <scope>NUCLEOTIDE SEQUENCE [LARGE SCALE GENOMIC DNA]</scope>
    <source>
        <strain evidence="3 4">MD-104</strain>
    </source>
</reference>
<protein>
    <recommendedName>
        <fullName evidence="2">DUF6533 domain-containing protein</fullName>
    </recommendedName>
</protein>
<gene>
    <name evidence="3" type="ORF">WOLCODRAFT_17454</name>
</gene>
<accession>A0A2H3JT33</accession>
<evidence type="ECO:0000259" key="2">
    <source>
        <dbReference type="Pfam" id="PF20151"/>
    </source>
</evidence>
<dbReference type="Pfam" id="PF20151">
    <property type="entry name" value="DUF6533"/>
    <property type="match status" value="1"/>
</dbReference>